<sequence length="119" mass="13018">MNHIWAVLIKFAALLAVLWIVLNGIWSVLTVGQILILSLVLTVSYAGDLYIMPKLKNTIASLTDGAGVFLIVWLLGIWMAGNSTELILGSAVTGIAVGVFEYFYHIYLIKNRLPEAAVQ</sequence>
<proteinExistence type="predicted"/>
<evidence type="ECO:0000256" key="1">
    <source>
        <dbReference type="SAM" id="Phobius"/>
    </source>
</evidence>
<keyword evidence="1" id="KW-1133">Transmembrane helix</keyword>
<keyword evidence="1" id="KW-0472">Membrane</keyword>
<evidence type="ECO:0000313" key="3">
    <source>
        <dbReference type="Proteomes" id="UP000198571"/>
    </source>
</evidence>
<dbReference type="OrthoDB" id="2111682at2"/>
<feature type="transmembrane region" description="Helical" evidence="1">
    <location>
        <begin position="59"/>
        <end position="80"/>
    </location>
</feature>
<feature type="transmembrane region" description="Helical" evidence="1">
    <location>
        <begin position="86"/>
        <end position="104"/>
    </location>
</feature>
<dbReference type="EMBL" id="FOGT01000010">
    <property type="protein sequence ID" value="SES18295.1"/>
    <property type="molecule type" value="Genomic_DNA"/>
</dbReference>
<dbReference type="Pfam" id="PF10710">
    <property type="entry name" value="DUF2512"/>
    <property type="match status" value="1"/>
</dbReference>
<dbReference type="AlphaFoldDB" id="A0A1H9V9D9"/>
<keyword evidence="1" id="KW-0812">Transmembrane</keyword>
<gene>
    <name evidence="2" type="ORF">SAMN05518684_1108</name>
</gene>
<dbReference type="InterPro" id="IPR019649">
    <property type="entry name" value="DUF2512"/>
</dbReference>
<keyword evidence="3" id="KW-1185">Reference proteome</keyword>
<dbReference type="Proteomes" id="UP000198571">
    <property type="component" value="Unassembled WGS sequence"/>
</dbReference>
<dbReference type="RefSeq" id="WP_093052817.1">
    <property type="nucleotide sequence ID" value="NZ_FOGT01000010.1"/>
</dbReference>
<accession>A0A1H9V9D9</accession>
<feature type="transmembrane region" description="Helical" evidence="1">
    <location>
        <begin position="34"/>
        <end position="52"/>
    </location>
</feature>
<organism evidence="2 3">
    <name type="scientific">Salipaludibacillus aurantiacus</name>
    <dbReference type="NCBI Taxonomy" id="1601833"/>
    <lineage>
        <taxon>Bacteria</taxon>
        <taxon>Bacillati</taxon>
        <taxon>Bacillota</taxon>
        <taxon>Bacilli</taxon>
        <taxon>Bacillales</taxon>
        <taxon>Bacillaceae</taxon>
    </lineage>
</organism>
<protein>
    <recommendedName>
        <fullName evidence="4">4 TMS phage holin, superfamily IV</fullName>
    </recommendedName>
</protein>
<name>A0A1H9V9D9_9BACI</name>
<feature type="transmembrane region" description="Helical" evidence="1">
    <location>
        <begin position="7"/>
        <end position="28"/>
    </location>
</feature>
<evidence type="ECO:0000313" key="2">
    <source>
        <dbReference type="EMBL" id="SES18295.1"/>
    </source>
</evidence>
<evidence type="ECO:0008006" key="4">
    <source>
        <dbReference type="Google" id="ProtNLM"/>
    </source>
</evidence>
<reference evidence="3" key="1">
    <citation type="submission" date="2016-10" db="EMBL/GenBank/DDBJ databases">
        <authorList>
            <person name="Varghese N."/>
            <person name="Submissions S."/>
        </authorList>
    </citation>
    <scope>NUCLEOTIDE SEQUENCE [LARGE SCALE GENOMIC DNA]</scope>
    <source>
        <strain evidence="3">S9</strain>
    </source>
</reference>